<dbReference type="EMBL" id="POUI01000009">
    <property type="protein sequence ID" value="PNF82815.1"/>
    <property type="molecule type" value="Genomic_DNA"/>
</dbReference>
<feature type="transmembrane region" description="Helical" evidence="1">
    <location>
        <begin position="59"/>
        <end position="81"/>
    </location>
</feature>
<dbReference type="Proteomes" id="UP000236021">
    <property type="component" value="Unassembled WGS sequence"/>
</dbReference>
<evidence type="ECO:0000313" key="2">
    <source>
        <dbReference type="EMBL" id="PNF82815.1"/>
    </source>
</evidence>
<keyword evidence="1" id="KW-0472">Membrane</keyword>
<feature type="transmembrane region" description="Helical" evidence="1">
    <location>
        <begin position="7"/>
        <end position="24"/>
    </location>
</feature>
<dbReference type="InterPro" id="IPR019670">
    <property type="entry name" value="DUF2523"/>
</dbReference>
<sequence length="104" mass="11637">MHLVIQLFFRLLGFAVVPLGWKLLKGLGFIGVTYTGVHLMMSQARDYVFNHLMSLPGEWIQLIGLLKLDVCINILFSAYIARAVLWGMDKATGSKSAIRWGGKL</sequence>
<protein>
    <recommendedName>
        <fullName evidence="4">DUF2523 domain-containing protein</fullName>
    </recommendedName>
</protein>
<keyword evidence="1" id="KW-0812">Transmembrane</keyword>
<evidence type="ECO:0008006" key="4">
    <source>
        <dbReference type="Google" id="ProtNLM"/>
    </source>
</evidence>
<organism evidence="2 3">
    <name type="scientific">Stutzerimonas decontaminans</name>
    <dbReference type="NCBI Taxonomy" id="3022791"/>
    <lineage>
        <taxon>Bacteria</taxon>
        <taxon>Pseudomonadati</taxon>
        <taxon>Pseudomonadota</taxon>
        <taxon>Gammaproteobacteria</taxon>
        <taxon>Pseudomonadales</taxon>
        <taxon>Pseudomonadaceae</taxon>
        <taxon>Stutzerimonas</taxon>
    </lineage>
</organism>
<accession>A0ABX4VRK8</accession>
<evidence type="ECO:0000313" key="3">
    <source>
        <dbReference type="Proteomes" id="UP000236021"/>
    </source>
</evidence>
<reference evidence="2 3" key="1">
    <citation type="submission" date="2018-01" db="EMBL/GenBank/DDBJ databases">
        <title>Denitrification phenotypes of diverse strains of Pseudomonas stutzeri.</title>
        <authorList>
            <person name="Milligan D.A."/>
            <person name="Bergaust L."/>
            <person name="Bakken L.R."/>
            <person name="Frostegard A."/>
        </authorList>
    </citation>
    <scope>NUCLEOTIDE SEQUENCE [LARGE SCALE GENOMIC DNA]</scope>
    <source>
        <strain evidence="2 3">ST27MN3</strain>
    </source>
</reference>
<evidence type="ECO:0000256" key="1">
    <source>
        <dbReference type="SAM" id="Phobius"/>
    </source>
</evidence>
<comment type="caution">
    <text evidence="2">The sequence shown here is derived from an EMBL/GenBank/DDBJ whole genome shotgun (WGS) entry which is preliminary data.</text>
</comment>
<proteinExistence type="predicted"/>
<gene>
    <name evidence="2" type="ORF">CXK93_21790</name>
</gene>
<dbReference type="RefSeq" id="WP_102857247.1">
    <property type="nucleotide sequence ID" value="NZ_JAMOHT010000013.1"/>
</dbReference>
<keyword evidence="3" id="KW-1185">Reference proteome</keyword>
<dbReference type="Pfam" id="PF10734">
    <property type="entry name" value="DUF2523"/>
    <property type="match status" value="1"/>
</dbReference>
<keyword evidence="1" id="KW-1133">Transmembrane helix</keyword>
<name>A0ABX4VRK8_9GAMM</name>